<proteinExistence type="predicted"/>
<evidence type="ECO:0000313" key="4">
    <source>
        <dbReference type="Proteomes" id="UP000829196"/>
    </source>
</evidence>
<keyword evidence="2" id="KW-0812">Transmembrane</keyword>
<keyword evidence="2" id="KW-0472">Membrane</keyword>
<evidence type="ECO:0000313" key="3">
    <source>
        <dbReference type="EMBL" id="KAI0498003.1"/>
    </source>
</evidence>
<organism evidence="3 4">
    <name type="scientific">Dendrobium nobile</name>
    <name type="common">Orchid</name>
    <dbReference type="NCBI Taxonomy" id="94219"/>
    <lineage>
        <taxon>Eukaryota</taxon>
        <taxon>Viridiplantae</taxon>
        <taxon>Streptophyta</taxon>
        <taxon>Embryophyta</taxon>
        <taxon>Tracheophyta</taxon>
        <taxon>Spermatophyta</taxon>
        <taxon>Magnoliopsida</taxon>
        <taxon>Liliopsida</taxon>
        <taxon>Asparagales</taxon>
        <taxon>Orchidaceae</taxon>
        <taxon>Epidendroideae</taxon>
        <taxon>Malaxideae</taxon>
        <taxon>Dendrobiinae</taxon>
        <taxon>Dendrobium</taxon>
    </lineage>
</organism>
<protein>
    <submittedName>
        <fullName evidence="3">Uncharacterized protein</fullName>
    </submittedName>
</protein>
<feature type="region of interest" description="Disordered" evidence="1">
    <location>
        <begin position="71"/>
        <end position="98"/>
    </location>
</feature>
<dbReference type="AlphaFoldDB" id="A0A8T3ANW0"/>
<reference evidence="3" key="1">
    <citation type="journal article" date="2022" name="Front. Genet.">
        <title>Chromosome-Scale Assembly of the Dendrobium nobile Genome Provides Insights Into the Molecular Mechanism of the Biosynthesis of the Medicinal Active Ingredient of Dendrobium.</title>
        <authorList>
            <person name="Xu Q."/>
            <person name="Niu S.-C."/>
            <person name="Li K.-L."/>
            <person name="Zheng P.-J."/>
            <person name="Zhang X.-J."/>
            <person name="Jia Y."/>
            <person name="Liu Y."/>
            <person name="Niu Y.-X."/>
            <person name="Yu L.-H."/>
            <person name="Chen D.-F."/>
            <person name="Zhang G.-Q."/>
        </authorList>
    </citation>
    <scope>NUCLEOTIDE SEQUENCE</scope>
    <source>
        <tissue evidence="3">Leaf</tissue>
    </source>
</reference>
<keyword evidence="2" id="KW-1133">Transmembrane helix</keyword>
<gene>
    <name evidence="3" type="ORF">KFK09_021244</name>
</gene>
<evidence type="ECO:0000256" key="1">
    <source>
        <dbReference type="SAM" id="MobiDB-lite"/>
    </source>
</evidence>
<keyword evidence="4" id="KW-1185">Reference proteome</keyword>
<name>A0A8T3ANW0_DENNO</name>
<dbReference type="Proteomes" id="UP000829196">
    <property type="component" value="Unassembled WGS sequence"/>
</dbReference>
<evidence type="ECO:0000256" key="2">
    <source>
        <dbReference type="SAM" id="Phobius"/>
    </source>
</evidence>
<sequence length="98" mass="11320">MLGIQNNIRFLTWLSTLFASMTNVETPIISIFSLTFFLLLLTHACKILSLQKFSAFNAFLMVILWRKYGGDEKSGPEPNQDVERHPMRFNANDMEHPN</sequence>
<feature type="compositionally biased region" description="Basic and acidic residues" evidence="1">
    <location>
        <begin position="71"/>
        <end position="86"/>
    </location>
</feature>
<accession>A0A8T3ANW0</accession>
<feature type="transmembrane region" description="Helical" evidence="2">
    <location>
        <begin position="12"/>
        <end position="41"/>
    </location>
</feature>
<comment type="caution">
    <text evidence="3">The sequence shown here is derived from an EMBL/GenBank/DDBJ whole genome shotgun (WGS) entry which is preliminary data.</text>
</comment>
<dbReference type="EMBL" id="JAGYWB010000015">
    <property type="protein sequence ID" value="KAI0498003.1"/>
    <property type="molecule type" value="Genomic_DNA"/>
</dbReference>